<dbReference type="PANTHER" id="PTHR31379:SF1">
    <property type="entry name" value="F-BOX C PROTEIN-RELATED"/>
    <property type="match status" value="1"/>
</dbReference>
<keyword evidence="2" id="KW-1185">Reference proteome</keyword>
<evidence type="ECO:0000313" key="1">
    <source>
        <dbReference type="EMBL" id="EFO83990.1"/>
    </source>
</evidence>
<gene>
    <name evidence="1" type="ORF">CRE_17379</name>
</gene>
<dbReference type="InParanoid" id="E3N211"/>
<reference evidence="1" key="1">
    <citation type="submission" date="2007-07" db="EMBL/GenBank/DDBJ databases">
        <title>PCAP assembly of the Caenorhabditis remanei genome.</title>
        <authorList>
            <consortium name="The Caenorhabditis remanei Sequencing Consortium"/>
            <person name="Wilson R.K."/>
        </authorList>
    </citation>
    <scope>NUCLEOTIDE SEQUENCE [LARGE SCALE GENOMIC DNA]</scope>
    <source>
        <strain evidence="1">PB4641</strain>
    </source>
</reference>
<proteinExistence type="predicted"/>
<organism evidence="2">
    <name type="scientific">Caenorhabditis remanei</name>
    <name type="common">Caenorhabditis vulgaris</name>
    <dbReference type="NCBI Taxonomy" id="31234"/>
    <lineage>
        <taxon>Eukaryota</taxon>
        <taxon>Metazoa</taxon>
        <taxon>Ecdysozoa</taxon>
        <taxon>Nematoda</taxon>
        <taxon>Chromadorea</taxon>
        <taxon>Rhabditida</taxon>
        <taxon>Rhabditina</taxon>
        <taxon>Rhabditomorpha</taxon>
        <taxon>Rhabditoidea</taxon>
        <taxon>Rhabditidae</taxon>
        <taxon>Peloderinae</taxon>
        <taxon>Caenorhabditis</taxon>
    </lineage>
</organism>
<dbReference type="HOGENOM" id="CLU_042576_3_1_1"/>
<dbReference type="InterPro" id="IPR021942">
    <property type="entry name" value="DUF3557"/>
</dbReference>
<dbReference type="EMBL" id="DS268511">
    <property type="protein sequence ID" value="EFO83990.1"/>
    <property type="molecule type" value="Genomic_DNA"/>
</dbReference>
<dbReference type="FunCoup" id="E3N211">
    <property type="interactions" value="426"/>
</dbReference>
<name>E3N211_CAERE</name>
<accession>E3N211</accession>
<dbReference type="AlphaFoldDB" id="E3N211"/>
<evidence type="ECO:0000313" key="2">
    <source>
        <dbReference type="Proteomes" id="UP000008281"/>
    </source>
</evidence>
<dbReference type="GeneID" id="9826657"/>
<protein>
    <recommendedName>
        <fullName evidence="3">DUF38 domain-containing protein</fullName>
    </recommendedName>
</protein>
<dbReference type="PANTHER" id="PTHR31379">
    <property type="entry name" value="F-BOX C PROTEIN-RELATED-RELATED"/>
    <property type="match status" value="1"/>
</dbReference>
<sequence length="301" mass="34603">MPLPLSYPGLKCVLENLEAVKRVHIIGRSPSLQKIDKLIPYCLENLCVDFHEMTINNLLITCNEDGVKFEMNWKRLSRQKLETQNDKMKKLVKFYICGRSKIHVDKLDWVYSLLPCFLAVDTKLRVNTLYALLCEDFELARSFIDPHSFPLKTVVTIPETSNFDSQIVKSAETLILYLLIDRTLTIEDLKKLNNKTVVIEYCSSSIIDMIPLIKYHVETKNDIRTTFMISTHVNVINEKIREFELAFGEFRCDLDGANERFIPGLSKFSIPINGDSKIHVYAIENPDEGPNKIIVKPVSGF</sequence>
<evidence type="ECO:0008006" key="3">
    <source>
        <dbReference type="Google" id="ProtNLM"/>
    </source>
</evidence>
<dbReference type="CTD" id="9826657"/>
<dbReference type="Pfam" id="PF12078">
    <property type="entry name" value="DUF3557"/>
    <property type="match status" value="1"/>
</dbReference>
<dbReference type="RefSeq" id="XP_003097521.2">
    <property type="nucleotide sequence ID" value="XM_003097473.2"/>
</dbReference>
<dbReference type="KEGG" id="crq:GCK72_007903"/>
<dbReference type="Proteomes" id="UP000008281">
    <property type="component" value="Unassembled WGS sequence"/>
</dbReference>